<sequence>KETQKKSLKLLLLNPTPFSIFFISSTKSISPVNLILNRNQAICFEDEGFVVEVFLLLYSKEGFTVMVFLPFYSKKG</sequence>
<accession>A0AAD4XP01</accession>
<gene>
    <name evidence="1" type="ORF">MKW98_012527</name>
</gene>
<comment type="caution">
    <text evidence="1">The sequence shown here is derived from an EMBL/GenBank/DDBJ whole genome shotgun (WGS) entry which is preliminary data.</text>
</comment>
<dbReference type="AlphaFoldDB" id="A0AAD4XP01"/>
<evidence type="ECO:0000313" key="1">
    <source>
        <dbReference type="EMBL" id="KAI3932556.1"/>
    </source>
</evidence>
<dbReference type="Proteomes" id="UP001202328">
    <property type="component" value="Unassembled WGS sequence"/>
</dbReference>
<organism evidence="1 2">
    <name type="scientific">Papaver atlanticum</name>
    <dbReference type="NCBI Taxonomy" id="357466"/>
    <lineage>
        <taxon>Eukaryota</taxon>
        <taxon>Viridiplantae</taxon>
        <taxon>Streptophyta</taxon>
        <taxon>Embryophyta</taxon>
        <taxon>Tracheophyta</taxon>
        <taxon>Spermatophyta</taxon>
        <taxon>Magnoliopsida</taxon>
        <taxon>Ranunculales</taxon>
        <taxon>Papaveraceae</taxon>
        <taxon>Papaveroideae</taxon>
        <taxon>Papaver</taxon>
    </lineage>
</organism>
<reference evidence="1" key="1">
    <citation type="submission" date="2022-04" db="EMBL/GenBank/DDBJ databases">
        <title>A functionally conserved STORR gene fusion in Papaver species that diverged 16.8 million years ago.</title>
        <authorList>
            <person name="Catania T."/>
        </authorList>
    </citation>
    <scope>NUCLEOTIDE SEQUENCE</scope>
    <source>
        <strain evidence="1">S-188037</strain>
    </source>
</reference>
<feature type="non-terminal residue" evidence="1">
    <location>
        <position position="1"/>
    </location>
</feature>
<name>A0AAD4XP01_9MAGN</name>
<keyword evidence="2" id="KW-1185">Reference proteome</keyword>
<evidence type="ECO:0000313" key="2">
    <source>
        <dbReference type="Proteomes" id="UP001202328"/>
    </source>
</evidence>
<protein>
    <submittedName>
        <fullName evidence="1">Uncharacterized protein</fullName>
    </submittedName>
</protein>
<proteinExistence type="predicted"/>
<dbReference type="EMBL" id="JAJJMB010006998">
    <property type="protein sequence ID" value="KAI3932556.1"/>
    <property type="molecule type" value="Genomic_DNA"/>
</dbReference>